<dbReference type="EMBL" id="CM035431">
    <property type="protein sequence ID" value="KAH7296153.1"/>
    <property type="molecule type" value="Genomic_DNA"/>
</dbReference>
<dbReference type="OrthoDB" id="8300383at2759"/>
<evidence type="ECO:0000256" key="5">
    <source>
        <dbReference type="SAM" id="MobiDB-lite"/>
    </source>
</evidence>
<protein>
    <recommendedName>
        <fullName evidence="6">NusG-like N-terminal domain-containing protein</fullName>
    </recommendedName>
</protein>
<evidence type="ECO:0000313" key="7">
    <source>
        <dbReference type="EMBL" id="KAH7296154.1"/>
    </source>
</evidence>
<feature type="domain" description="NusG-like N-terminal" evidence="6">
    <location>
        <begin position="102"/>
        <end position="217"/>
    </location>
</feature>
<dbReference type="InterPro" id="IPR014722">
    <property type="entry name" value="Rib_uL2_dom2"/>
</dbReference>
<dbReference type="PANTHER" id="PTHR30265:SF4">
    <property type="entry name" value="KOW MOTIF FAMILY PROTEIN, EXPRESSED"/>
    <property type="match status" value="1"/>
</dbReference>
<dbReference type="InterPro" id="IPR008991">
    <property type="entry name" value="Translation_prot_SH3-like_sf"/>
</dbReference>
<dbReference type="SUPFAM" id="SSF50104">
    <property type="entry name" value="Translation proteins SH3-like domain"/>
    <property type="match status" value="1"/>
</dbReference>
<dbReference type="SUPFAM" id="SSF82679">
    <property type="entry name" value="N-utilization substance G protein NusG, N-terminal domain"/>
    <property type="match status" value="1"/>
</dbReference>
<dbReference type="GO" id="GO:0031564">
    <property type="term" value="P:transcription antitermination"/>
    <property type="evidence" value="ECO:0007669"/>
    <property type="project" value="UniProtKB-KW"/>
</dbReference>
<gene>
    <name evidence="7" type="ORF">KP509_26G011400</name>
</gene>
<dbReference type="Pfam" id="PF02357">
    <property type="entry name" value="NusG"/>
    <property type="match status" value="1"/>
</dbReference>
<comment type="caution">
    <text evidence="7">The sequence shown here is derived from an EMBL/GenBank/DDBJ whole genome shotgun (WGS) entry which is preliminary data.</text>
</comment>
<evidence type="ECO:0000256" key="1">
    <source>
        <dbReference type="ARBA" id="ARBA00022814"/>
    </source>
</evidence>
<dbReference type="AlphaFoldDB" id="A0A8T2RK07"/>
<dbReference type="InterPro" id="IPR006645">
    <property type="entry name" value="NGN-like_dom"/>
</dbReference>
<evidence type="ECO:0000256" key="2">
    <source>
        <dbReference type="ARBA" id="ARBA00023015"/>
    </source>
</evidence>
<dbReference type="Gene3D" id="3.30.70.940">
    <property type="entry name" value="NusG, N-terminal domain"/>
    <property type="match status" value="1"/>
</dbReference>
<feature type="region of interest" description="Disordered" evidence="5">
    <location>
        <begin position="44"/>
        <end position="71"/>
    </location>
</feature>
<dbReference type="EMBL" id="CM035431">
    <property type="protein sequence ID" value="KAH7296154.1"/>
    <property type="molecule type" value="Genomic_DNA"/>
</dbReference>
<keyword evidence="4" id="KW-0175">Coiled coil</keyword>
<dbReference type="GO" id="GO:0006354">
    <property type="term" value="P:DNA-templated transcription elongation"/>
    <property type="evidence" value="ECO:0007669"/>
    <property type="project" value="InterPro"/>
</dbReference>
<dbReference type="PANTHER" id="PTHR30265">
    <property type="entry name" value="RHO-INTERACTING TRANSCRIPTION TERMINATION FACTOR NUSG"/>
    <property type="match status" value="1"/>
</dbReference>
<dbReference type="InterPro" id="IPR043425">
    <property type="entry name" value="NusG-like"/>
</dbReference>
<evidence type="ECO:0000313" key="8">
    <source>
        <dbReference type="Proteomes" id="UP000825935"/>
    </source>
</evidence>
<name>A0A8T2RK07_CERRI</name>
<evidence type="ECO:0000259" key="6">
    <source>
        <dbReference type="SMART" id="SM00738"/>
    </source>
</evidence>
<feature type="coiled-coil region" evidence="4">
    <location>
        <begin position="210"/>
        <end position="237"/>
    </location>
</feature>
<dbReference type="InterPro" id="IPR036735">
    <property type="entry name" value="NGN_dom_sf"/>
</dbReference>
<evidence type="ECO:0000256" key="4">
    <source>
        <dbReference type="SAM" id="Coils"/>
    </source>
</evidence>
<keyword evidence="1" id="KW-0889">Transcription antitermination</keyword>
<evidence type="ECO:0000256" key="3">
    <source>
        <dbReference type="ARBA" id="ARBA00023163"/>
    </source>
</evidence>
<dbReference type="Proteomes" id="UP000825935">
    <property type="component" value="Chromosome 26"/>
</dbReference>
<organism evidence="7 8">
    <name type="scientific">Ceratopteris richardii</name>
    <name type="common">Triangle waterfern</name>
    <dbReference type="NCBI Taxonomy" id="49495"/>
    <lineage>
        <taxon>Eukaryota</taxon>
        <taxon>Viridiplantae</taxon>
        <taxon>Streptophyta</taxon>
        <taxon>Embryophyta</taxon>
        <taxon>Tracheophyta</taxon>
        <taxon>Polypodiopsida</taxon>
        <taxon>Polypodiidae</taxon>
        <taxon>Polypodiales</taxon>
        <taxon>Pteridineae</taxon>
        <taxon>Pteridaceae</taxon>
        <taxon>Parkerioideae</taxon>
        <taxon>Ceratopteris</taxon>
    </lineage>
</organism>
<dbReference type="OMA" id="IRRIPRC"/>
<feature type="compositionally biased region" description="Basic and acidic residues" evidence="5">
    <location>
        <begin position="47"/>
        <end position="61"/>
    </location>
</feature>
<keyword evidence="2" id="KW-0805">Transcription regulation</keyword>
<dbReference type="Gene3D" id="2.30.30.30">
    <property type="match status" value="1"/>
</dbReference>
<dbReference type="SMART" id="SM00738">
    <property type="entry name" value="NGN"/>
    <property type="match status" value="1"/>
</dbReference>
<accession>A0A8T2RK07</accession>
<keyword evidence="8" id="KW-1185">Reference proteome</keyword>
<keyword evidence="3" id="KW-0804">Transcription</keyword>
<reference evidence="7" key="1">
    <citation type="submission" date="2021-08" db="EMBL/GenBank/DDBJ databases">
        <title>WGS assembly of Ceratopteris richardii.</title>
        <authorList>
            <person name="Marchant D.B."/>
            <person name="Chen G."/>
            <person name="Jenkins J."/>
            <person name="Shu S."/>
            <person name="Leebens-Mack J."/>
            <person name="Grimwood J."/>
            <person name="Schmutz J."/>
            <person name="Soltis P."/>
            <person name="Soltis D."/>
            <person name="Chen Z.-H."/>
        </authorList>
    </citation>
    <scope>NUCLEOTIDE SEQUENCE</scope>
    <source>
        <strain evidence="7">Whitten #5841</strain>
        <tissue evidence="7">Leaf</tissue>
    </source>
</reference>
<sequence>MMLSKHEHLGAYHPQVSFQSVPRIAPSSFVRVRCSGDDVTVFSSRSSARERRKERNERRMQQQEQGSSWREEIEELHISRKTRASTKGLKYELDMTRLTARGMQWWMVLVSMRAELSVAEDIRSALSREFADEKFELFVPSVPTKRILKDGSISPATRRLHAGCVFLRCVLRRNLYDVVRRVPRVRGFFGKRVGFYDPVIMPTPVPDEDIARMRRKVKEEESELERLQNLSKEERLNEHADIEEASKTDLSLKIGADIRVLNGSYTNFEGHITSLPDGNEQVETELTAFGQTHTVMLSLKDIEVLPR</sequence>
<proteinExistence type="predicted"/>